<dbReference type="GO" id="GO:0005990">
    <property type="term" value="P:lactose catabolic process"/>
    <property type="evidence" value="ECO:0007669"/>
    <property type="project" value="TreeGrafter"/>
</dbReference>
<dbReference type="GO" id="GO:0004565">
    <property type="term" value="F:beta-galactosidase activity"/>
    <property type="evidence" value="ECO:0007669"/>
    <property type="project" value="UniProtKB-EC"/>
</dbReference>
<dbReference type="Pfam" id="PF02929">
    <property type="entry name" value="Bgal_small_N"/>
    <property type="match status" value="1"/>
</dbReference>
<dbReference type="InterPro" id="IPR011013">
    <property type="entry name" value="Gal_mutarotase_sf_dom"/>
</dbReference>
<dbReference type="SUPFAM" id="SSF74650">
    <property type="entry name" value="Galactose mutarotase-like"/>
    <property type="match status" value="1"/>
</dbReference>
<evidence type="ECO:0000256" key="2">
    <source>
        <dbReference type="ARBA" id="ARBA00007401"/>
    </source>
</evidence>
<dbReference type="EC" id="3.2.1.23" evidence="3 7"/>
<dbReference type="SUPFAM" id="SSF49785">
    <property type="entry name" value="Galactose-binding domain-like"/>
    <property type="match status" value="1"/>
</dbReference>
<dbReference type="Gene3D" id="3.20.20.80">
    <property type="entry name" value="Glycosidases"/>
    <property type="match status" value="1"/>
</dbReference>
<evidence type="ECO:0000256" key="4">
    <source>
        <dbReference type="ARBA" id="ARBA00022801"/>
    </source>
</evidence>
<sequence>MFENKFYQDLAVLSVNTAKLRNYYIPFPTMEAAFLAKDRQESENFLLLDGQWAFEFYASIHEIPVAFSEIPNTSLSKTIPVPSCIQNYGYDAHQYVNVSFPIPYDPPYTPYDNPCGIYRRHFELGEISERDYYLNFEGVDSNLYLWVNNQFVGYDQVTHSNSEFDVTPYLHEGTNEITVLVMKWCAGTYFEDQDKFRTTGITRSVYLVQRVKDCLWEYKIETPINPTSQTGVLHFRTPYQGEIHYLLFDLNGVKIDEGAASREFIIKVSNCAYWSAEIPNLYTFVMEVNGEYISEKIGFREFTIKDRILYLNGQPIKLYGVNHHDSHPELGPSMLKEDYRIDMLKMKQLNMNGIRTAHYPKSPEFYELADEIGFYVISEADIESHGVVNLFGESADYNLMARDEMFGEIIENRIIRSIIPFQNRASVFMWSMQNESGYGVNYEKAQKMVRKLDTTRLIHNERAAEPDLSRMNDFSNLDVISRMYASFSDVARYCEGNFDKPFIQCEYSHAMGNGPGDLADYFELMEKYPSYIGGFVWEWADHAMYLTDEFGRRVLGYGGDFGETLHDGNFCVDGLLFPDRSITSNALEYRNIHSPIQLKKVEGERVTLRNIQSFLTGAAFLGELSIHINGEKTGVIPIDLSRISPLSEQEIIFERPVVSVYDDVTINFVLKNQEGEVIGHQQKILQESQIRVPDILINEIEERNLIQVKQKQSCYILAGESFSYTFDARTGCFTQLKVAGEELLVAPSYIHLWRAPIDNDRYNMNNWRQAGYETNQWNLISFAITEKSAKVQIKGHYRLGKPGIQNILDMHIVITISLSGTIQYHFDVEKGINLPDLPRFGIVFPLKKLFDKVNYLGYGPYDSYVDKHHASHFGKYQQEISEMFENYLKPQENGNHWKTIEASVLGPVACQIRSSKSFNFSFLPYSATELTQAPHSYDLPISSAHHLSIDYKQNGIGSASCGHYLKEKYRFSEQKFQWDFSLSFLENQVMI</sequence>
<comment type="similarity">
    <text evidence="2 7">Belongs to the glycosyl hydrolase 2 family.</text>
</comment>
<dbReference type="InterPro" id="IPR017853">
    <property type="entry name" value="GH"/>
</dbReference>
<evidence type="ECO:0000313" key="10">
    <source>
        <dbReference type="Proteomes" id="UP000182149"/>
    </source>
</evidence>
<keyword evidence="10" id="KW-1185">Reference proteome</keyword>
<feature type="domain" description="Beta galactosidase small chain/" evidence="8">
    <location>
        <begin position="716"/>
        <end position="983"/>
    </location>
</feature>
<protein>
    <recommendedName>
        <fullName evidence="3 7">Beta-galactosidase</fullName>
        <ecNumber evidence="3 7">3.2.1.23</ecNumber>
    </recommendedName>
    <alternativeName>
        <fullName evidence="6 7">Lactase</fullName>
    </alternativeName>
</protein>
<dbReference type="RefSeq" id="WP_071875252.1">
    <property type="nucleotide sequence ID" value="NZ_JBHSHF010000022.1"/>
</dbReference>
<dbReference type="Gene3D" id="2.60.40.10">
    <property type="entry name" value="Immunoglobulins"/>
    <property type="match status" value="1"/>
</dbReference>
<dbReference type="STRING" id="328396.RU93_GL000545"/>
<dbReference type="PROSITE" id="PS00719">
    <property type="entry name" value="GLYCOSYL_HYDROL_F2_1"/>
    <property type="match status" value="1"/>
</dbReference>
<dbReference type="InterPro" id="IPR006104">
    <property type="entry name" value="Glyco_hydro_2_N"/>
</dbReference>
<gene>
    <name evidence="9" type="ORF">RU93_GL000545</name>
</gene>
<dbReference type="GO" id="GO:0030246">
    <property type="term" value="F:carbohydrate binding"/>
    <property type="evidence" value="ECO:0007669"/>
    <property type="project" value="InterPro"/>
</dbReference>
<evidence type="ECO:0000256" key="1">
    <source>
        <dbReference type="ARBA" id="ARBA00001412"/>
    </source>
</evidence>
<reference evidence="9 10" key="1">
    <citation type="submission" date="2014-12" db="EMBL/GenBank/DDBJ databases">
        <title>Draft genome sequences of 29 type strains of Enterococci.</title>
        <authorList>
            <person name="Zhong Z."/>
            <person name="Sun Z."/>
            <person name="Liu W."/>
            <person name="Zhang W."/>
            <person name="Zhang H."/>
        </authorList>
    </citation>
    <scope>NUCLEOTIDE SEQUENCE [LARGE SCALE GENOMIC DNA]</scope>
    <source>
        <strain evidence="9 10">DSM 17690</strain>
    </source>
</reference>
<dbReference type="OrthoDB" id="9762066at2"/>
<keyword evidence="4 7" id="KW-0378">Hydrolase</keyword>
<dbReference type="Proteomes" id="UP000182149">
    <property type="component" value="Unassembled WGS sequence"/>
</dbReference>
<dbReference type="PANTHER" id="PTHR46323">
    <property type="entry name" value="BETA-GALACTOSIDASE"/>
    <property type="match status" value="1"/>
</dbReference>
<keyword evidence="5 7" id="KW-0326">Glycosidase</keyword>
<dbReference type="Pfam" id="PF00703">
    <property type="entry name" value="Glyco_hydro_2"/>
    <property type="match status" value="1"/>
</dbReference>
<dbReference type="AlphaFoldDB" id="A0A1L8QQG4"/>
<accession>A0A1L8QQG4</accession>
<dbReference type="Pfam" id="PF02837">
    <property type="entry name" value="Glyco_hydro_2_N"/>
    <property type="match status" value="1"/>
</dbReference>
<dbReference type="SMART" id="SM01038">
    <property type="entry name" value="Bgal_small_N"/>
    <property type="match status" value="1"/>
</dbReference>
<dbReference type="GO" id="GO:0009341">
    <property type="term" value="C:beta-galactosidase complex"/>
    <property type="evidence" value="ECO:0007669"/>
    <property type="project" value="InterPro"/>
</dbReference>
<dbReference type="InterPro" id="IPR050347">
    <property type="entry name" value="Bact_Beta-galactosidase"/>
</dbReference>
<dbReference type="Pfam" id="PF02836">
    <property type="entry name" value="Glyco_hydro_2_C"/>
    <property type="match status" value="1"/>
</dbReference>
<dbReference type="PRINTS" id="PR00132">
    <property type="entry name" value="GLHYDRLASE2"/>
</dbReference>
<evidence type="ECO:0000313" key="9">
    <source>
        <dbReference type="EMBL" id="OJG09730.1"/>
    </source>
</evidence>
<dbReference type="InterPro" id="IPR006103">
    <property type="entry name" value="Glyco_hydro_2_cat"/>
</dbReference>
<dbReference type="EMBL" id="JXKD01000013">
    <property type="protein sequence ID" value="OJG09730.1"/>
    <property type="molecule type" value="Genomic_DNA"/>
</dbReference>
<dbReference type="InterPro" id="IPR023230">
    <property type="entry name" value="Glyco_hydro_2_CS"/>
</dbReference>
<dbReference type="InterPro" id="IPR006102">
    <property type="entry name" value="Ig-like_GH2"/>
</dbReference>
<comment type="catalytic activity">
    <reaction evidence="1 7">
        <text>Hydrolysis of terminal non-reducing beta-D-galactose residues in beta-D-galactosides.</text>
        <dbReference type="EC" id="3.2.1.23"/>
    </reaction>
</comment>
<dbReference type="Gene3D" id="2.60.120.260">
    <property type="entry name" value="Galactose-binding domain-like"/>
    <property type="match status" value="1"/>
</dbReference>
<evidence type="ECO:0000256" key="3">
    <source>
        <dbReference type="ARBA" id="ARBA00012756"/>
    </source>
</evidence>
<dbReference type="Gene3D" id="2.70.98.10">
    <property type="match status" value="1"/>
</dbReference>
<dbReference type="InterPro" id="IPR013783">
    <property type="entry name" value="Ig-like_fold"/>
</dbReference>
<evidence type="ECO:0000259" key="8">
    <source>
        <dbReference type="SMART" id="SM01038"/>
    </source>
</evidence>
<dbReference type="InterPro" id="IPR006101">
    <property type="entry name" value="Glyco_hydro_2"/>
</dbReference>
<dbReference type="SUPFAM" id="SSF51445">
    <property type="entry name" value="(Trans)glycosidases"/>
    <property type="match status" value="1"/>
</dbReference>
<dbReference type="InterPro" id="IPR004199">
    <property type="entry name" value="B-gal_small/dom_5"/>
</dbReference>
<dbReference type="InterPro" id="IPR014718">
    <property type="entry name" value="GH-type_carb-bd"/>
</dbReference>
<proteinExistence type="inferred from homology"/>
<dbReference type="PANTHER" id="PTHR46323:SF2">
    <property type="entry name" value="BETA-GALACTOSIDASE"/>
    <property type="match status" value="1"/>
</dbReference>
<dbReference type="SUPFAM" id="SSF49303">
    <property type="entry name" value="beta-Galactosidase/glucuronidase domain"/>
    <property type="match status" value="1"/>
</dbReference>
<evidence type="ECO:0000256" key="7">
    <source>
        <dbReference type="RuleBase" id="RU361154"/>
    </source>
</evidence>
<comment type="caution">
    <text evidence="9">The sequence shown here is derived from an EMBL/GenBank/DDBJ whole genome shotgun (WGS) entry which is preliminary data.</text>
</comment>
<dbReference type="InterPro" id="IPR036156">
    <property type="entry name" value="Beta-gal/glucu_dom_sf"/>
</dbReference>
<name>A0A1L8QQG4_9ENTE</name>
<organism evidence="9 10">
    <name type="scientific">Enterococcus aquimarinus</name>
    <dbReference type="NCBI Taxonomy" id="328396"/>
    <lineage>
        <taxon>Bacteria</taxon>
        <taxon>Bacillati</taxon>
        <taxon>Bacillota</taxon>
        <taxon>Bacilli</taxon>
        <taxon>Lactobacillales</taxon>
        <taxon>Enterococcaceae</taxon>
        <taxon>Enterococcus</taxon>
    </lineage>
</organism>
<evidence type="ECO:0000256" key="5">
    <source>
        <dbReference type="ARBA" id="ARBA00023295"/>
    </source>
</evidence>
<dbReference type="InterPro" id="IPR008979">
    <property type="entry name" value="Galactose-bd-like_sf"/>
</dbReference>
<evidence type="ECO:0000256" key="6">
    <source>
        <dbReference type="ARBA" id="ARBA00032230"/>
    </source>
</evidence>